<dbReference type="RefSeq" id="WP_136730990.1">
    <property type="nucleotide sequence ID" value="NZ_SUMC01000186.1"/>
</dbReference>
<organism evidence="1 2">
    <name type="scientific">Actinacidiphila oryziradicis</name>
    <dbReference type="NCBI Taxonomy" id="2571141"/>
    <lineage>
        <taxon>Bacteria</taxon>
        <taxon>Bacillati</taxon>
        <taxon>Actinomycetota</taxon>
        <taxon>Actinomycetes</taxon>
        <taxon>Kitasatosporales</taxon>
        <taxon>Streptomycetaceae</taxon>
        <taxon>Actinacidiphila</taxon>
    </lineage>
</organism>
<accession>A0A4U0RI46</accession>
<proteinExistence type="predicted"/>
<dbReference type="AlphaFoldDB" id="A0A4U0RI46"/>
<reference evidence="1 2" key="1">
    <citation type="submission" date="2019-04" db="EMBL/GenBank/DDBJ databases">
        <title>Streptomyces oryziradicis sp. nov., a novel actinomycete isolated from rhizosphere soil of rice (Oryza sativa L.).</title>
        <authorList>
            <person name="Li C."/>
        </authorList>
    </citation>
    <scope>NUCLEOTIDE SEQUENCE [LARGE SCALE GENOMIC DNA]</scope>
    <source>
        <strain evidence="1 2">NEAU-C40</strain>
    </source>
</reference>
<name>A0A4U0RI46_9ACTN</name>
<protein>
    <submittedName>
        <fullName evidence="1">Uncharacterized protein</fullName>
    </submittedName>
</protein>
<comment type="caution">
    <text evidence="1">The sequence shown here is derived from an EMBL/GenBank/DDBJ whole genome shotgun (WGS) entry which is preliminary data.</text>
</comment>
<dbReference type="OrthoDB" id="4247941at2"/>
<gene>
    <name evidence="1" type="ORF">FCI23_52355</name>
</gene>
<evidence type="ECO:0000313" key="1">
    <source>
        <dbReference type="EMBL" id="TJZ95309.1"/>
    </source>
</evidence>
<dbReference type="Proteomes" id="UP000305778">
    <property type="component" value="Unassembled WGS sequence"/>
</dbReference>
<evidence type="ECO:0000313" key="2">
    <source>
        <dbReference type="Proteomes" id="UP000305778"/>
    </source>
</evidence>
<keyword evidence="2" id="KW-1185">Reference proteome</keyword>
<sequence length="87" mass="9374">MTGGNDQVVAQWVESTGCGTRYETLTADGQVHVQVAPPWGEARFEGDGDPDYNPVCCCPRAPQAWCAECGGCADCWKCTHRPGLLSR</sequence>
<dbReference type="EMBL" id="SUMC01000186">
    <property type="protein sequence ID" value="TJZ95309.1"/>
    <property type="molecule type" value="Genomic_DNA"/>
</dbReference>